<dbReference type="EMBL" id="CAACVG010011949">
    <property type="protein sequence ID" value="VEN59208.1"/>
    <property type="molecule type" value="Genomic_DNA"/>
</dbReference>
<reference evidence="2 3" key="1">
    <citation type="submission" date="2019-01" db="EMBL/GenBank/DDBJ databases">
        <authorList>
            <person name="Sayadi A."/>
        </authorList>
    </citation>
    <scope>NUCLEOTIDE SEQUENCE [LARGE SCALE GENOMIC DNA]</scope>
</reference>
<evidence type="ECO:0000313" key="2">
    <source>
        <dbReference type="EMBL" id="VEN59208.1"/>
    </source>
</evidence>
<sequence>MTPEEKMQAKSYVRFLIRGKLGKGVPVMLNESHLKDLKLILQLRSKANISSENPFLFGISGSTNYSHLSATELMNQYSVLCGAEKPDTLRGTKLRKHLATKCATMELKTVEIQDIANYMGYHEKIHINHYRLPNATKDITRMSSILESALGTSSMLQEVPEKLIAGTYELAESSHPDSSGNSLNCSLNNSNQSCSYSKGAVRENHGHKKKKKRLTKHSSFMWKTMKYHHFKIVVRLFKILNS</sequence>
<feature type="compositionally biased region" description="Basic residues" evidence="1">
    <location>
        <begin position="205"/>
        <end position="215"/>
    </location>
</feature>
<protein>
    <submittedName>
        <fullName evidence="2">Uncharacterized protein</fullName>
    </submittedName>
</protein>
<dbReference type="PANTHER" id="PTHR33480">
    <property type="entry name" value="SET DOMAIN-CONTAINING PROTEIN-RELATED"/>
    <property type="match status" value="1"/>
</dbReference>
<dbReference type="PANTHER" id="PTHR33480:SF5">
    <property type="entry name" value="SI:DKEY-51D8.9"/>
    <property type="match status" value="1"/>
</dbReference>
<name>A0A653DIN6_CALMS</name>
<gene>
    <name evidence="2" type="ORF">CALMAC_LOCUS17322</name>
</gene>
<dbReference type="OrthoDB" id="6782360at2759"/>
<accession>A0A653DIN6</accession>
<keyword evidence="3" id="KW-1185">Reference proteome</keyword>
<evidence type="ECO:0000256" key="1">
    <source>
        <dbReference type="SAM" id="MobiDB-lite"/>
    </source>
</evidence>
<dbReference type="Proteomes" id="UP000410492">
    <property type="component" value="Unassembled WGS sequence"/>
</dbReference>
<proteinExistence type="predicted"/>
<evidence type="ECO:0000313" key="3">
    <source>
        <dbReference type="Proteomes" id="UP000410492"/>
    </source>
</evidence>
<feature type="region of interest" description="Disordered" evidence="1">
    <location>
        <begin position="196"/>
        <end position="215"/>
    </location>
</feature>
<dbReference type="AlphaFoldDB" id="A0A653DIN6"/>
<organism evidence="2 3">
    <name type="scientific">Callosobruchus maculatus</name>
    <name type="common">Southern cowpea weevil</name>
    <name type="synonym">Pulse bruchid</name>
    <dbReference type="NCBI Taxonomy" id="64391"/>
    <lineage>
        <taxon>Eukaryota</taxon>
        <taxon>Metazoa</taxon>
        <taxon>Ecdysozoa</taxon>
        <taxon>Arthropoda</taxon>
        <taxon>Hexapoda</taxon>
        <taxon>Insecta</taxon>
        <taxon>Pterygota</taxon>
        <taxon>Neoptera</taxon>
        <taxon>Endopterygota</taxon>
        <taxon>Coleoptera</taxon>
        <taxon>Polyphaga</taxon>
        <taxon>Cucujiformia</taxon>
        <taxon>Chrysomeloidea</taxon>
        <taxon>Chrysomelidae</taxon>
        <taxon>Bruchinae</taxon>
        <taxon>Bruchini</taxon>
        <taxon>Callosobruchus</taxon>
    </lineage>
</organism>